<reference evidence="2" key="1">
    <citation type="submission" date="2011-01" db="EMBL/GenBank/DDBJ databases">
        <authorList>
            <person name="Muzny D."/>
            <person name="Qin X."/>
            <person name="Buhay C."/>
            <person name="Dugan-Rocha S."/>
            <person name="Ding Y."/>
            <person name="Chen G."/>
            <person name="Hawes A."/>
            <person name="Holder M."/>
            <person name="Jhangiani S."/>
            <person name="Johnson A."/>
            <person name="Khan Z."/>
            <person name="Li Z."/>
            <person name="Liu W."/>
            <person name="Liu X."/>
            <person name="Perez L."/>
            <person name="Shen H."/>
            <person name="Wang Q."/>
            <person name="Watt J."/>
            <person name="Xi L."/>
            <person name="Xin Y."/>
            <person name="Zhou J."/>
            <person name="Deng J."/>
            <person name="Jiang H."/>
            <person name="Liu Y."/>
            <person name="Qu J."/>
            <person name="Song X.-Z."/>
            <person name="Zhang L."/>
            <person name="Villasana D."/>
            <person name="Johnson A."/>
            <person name="Liu J."/>
            <person name="Liyanage D."/>
            <person name="Lorensuhewa L."/>
            <person name="Robinson T."/>
            <person name="Song A."/>
            <person name="Song B.-B."/>
            <person name="Dinh H."/>
            <person name="Thornton R."/>
            <person name="Coyle M."/>
            <person name="Francisco L."/>
            <person name="Jackson L."/>
            <person name="Javaid M."/>
            <person name="Korchina V."/>
            <person name="Kovar C."/>
            <person name="Mata R."/>
            <person name="Mathew T."/>
            <person name="Ngo R."/>
            <person name="Nguyen L."/>
            <person name="Nguyen N."/>
            <person name="Okwuonu G."/>
            <person name="Ongeri F."/>
            <person name="Pham C."/>
            <person name="Simmons D."/>
            <person name="Wilczek-Boney K."/>
            <person name="Hale W."/>
            <person name="Jakkamsetti A."/>
            <person name="Pham P."/>
            <person name="Ruth R."/>
            <person name="San Lucas F."/>
            <person name="Warren J."/>
            <person name="Zhang J."/>
            <person name="Zhao Z."/>
            <person name="Zhou C."/>
            <person name="Zhu D."/>
            <person name="Lee S."/>
            <person name="Bess C."/>
            <person name="Blankenburg K."/>
            <person name="Forbes L."/>
            <person name="Fu Q."/>
            <person name="Gubbala S."/>
            <person name="Hirani K."/>
            <person name="Jayaseelan J.C."/>
            <person name="Lara F."/>
            <person name="Munidasa M."/>
            <person name="Palculict T."/>
            <person name="Patil S."/>
            <person name="Pu L.-L."/>
            <person name="Saada N."/>
            <person name="Tang L."/>
            <person name="Weissenberger G."/>
            <person name="Zhu Y."/>
            <person name="Hemphill L."/>
            <person name="Shang Y."/>
            <person name="Youmans B."/>
            <person name="Ayvaz T."/>
            <person name="Ross M."/>
            <person name="Santibanez J."/>
            <person name="Aqrawi P."/>
            <person name="Gross S."/>
            <person name="Joshi V."/>
            <person name="Fowler G."/>
            <person name="Nazareth L."/>
            <person name="Reid J."/>
            <person name="Worley K."/>
            <person name="Petrosino J."/>
            <person name="Highlander S."/>
            <person name="Gibbs R."/>
        </authorList>
    </citation>
    <scope>NUCLEOTIDE SEQUENCE [LARGE SCALE GENOMIC DNA]</scope>
    <source>
        <strain evidence="2">ATCC 33269</strain>
    </source>
</reference>
<proteinExistence type="predicted"/>
<dbReference type="EMBL" id="AEPE02000002">
    <property type="protein sequence ID" value="EFZ38297.1"/>
    <property type="molecule type" value="Genomic_DNA"/>
</dbReference>
<dbReference type="SUPFAM" id="SSF48452">
    <property type="entry name" value="TPR-like"/>
    <property type="match status" value="1"/>
</dbReference>
<feature type="chain" id="PRO_5003224370" description="SusD/RagB family nutrient-binding outer membrane lipoprotein" evidence="1">
    <location>
        <begin position="24"/>
        <end position="490"/>
    </location>
</feature>
<feature type="signal peptide" evidence="1">
    <location>
        <begin position="1"/>
        <end position="23"/>
    </location>
</feature>
<sequence>MKKILLYAMVVVMAAFTSCSLDINDDPNHPLSATPALVMPSAQNAIATVIGDGMYNPAGFFVQYYDQMPESEQYKDLVRYMFTQSSAVLDRSYAMLYAVALEDLEDILKSNATTGADKFMATTLRALCFQLAVDNWDQAPYTEALKGNGNTAPKWDDGQSVYEGILNEMDSVESLITDETITCTDMIAAKNLTQWKGFANALRLRMYLRFIDAGINASEYTTKAKALVAQNEFFTGDFKFDNYKDEADRRNPWYSTNKVNLNTTNHCAGYAIVSYLTKTGDTQRMAYGFAKATASGSYAGALPATKYAFNDIKNKDVSELNYYATKPVYFFTQAELQFLIAEVQLRFNSNDAAAKQAYEDAIKADFEARGLTGASDLYNGAVAWSTAGTVTDKLNLIYMQKWAALFYMDHMEAWSEQRRTDVPKVSTATAAEIKTDPSVYTAGELISPAVNALGAGVLVKRMYFPYNASQYNPNTPAAISADKPVWWDVK</sequence>
<gene>
    <name evidence="2" type="ORF">HMPREF0663_10666</name>
</gene>
<dbReference type="AlphaFoldDB" id="E7RNG6"/>
<dbReference type="Gene3D" id="1.25.40.390">
    <property type="match status" value="1"/>
</dbReference>
<dbReference type="STRING" id="28134.SAMN05444288_0207"/>
<comment type="caution">
    <text evidence="2">The sequence shown here is derived from an EMBL/GenBank/DDBJ whole genome shotgun (WGS) entry which is preliminary data.</text>
</comment>
<keyword evidence="1" id="KW-0732">Signal</keyword>
<dbReference type="Pfam" id="PF12771">
    <property type="entry name" value="SusD-like_2"/>
    <property type="match status" value="1"/>
</dbReference>
<protein>
    <recommendedName>
        <fullName evidence="4">SusD/RagB family nutrient-binding outer membrane lipoprotein</fullName>
    </recommendedName>
</protein>
<name>E7RNG6_9BACT</name>
<evidence type="ECO:0008006" key="4">
    <source>
        <dbReference type="Google" id="ProtNLM"/>
    </source>
</evidence>
<dbReference type="InterPro" id="IPR041662">
    <property type="entry name" value="SusD-like_2"/>
</dbReference>
<accession>E7RNG6</accession>
<dbReference type="HOGENOM" id="CLU_025928_1_0_10"/>
<dbReference type="InterPro" id="IPR011990">
    <property type="entry name" value="TPR-like_helical_dom_sf"/>
</dbReference>
<evidence type="ECO:0000313" key="2">
    <source>
        <dbReference type="EMBL" id="EFZ38297.1"/>
    </source>
</evidence>
<dbReference type="Proteomes" id="UP000005580">
    <property type="component" value="Unassembled WGS sequence"/>
</dbReference>
<organism evidence="2 3">
    <name type="scientific">Hoylesella oralis ATCC 33269</name>
    <dbReference type="NCBI Taxonomy" id="873533"/>
    <lineage>
        <taxon>Bacteria</taxon>
        <taxon>Pseudomonadati</taxon>
        <taxon>Bacteroidota</taxon>
        <taxon>Bacteroidia</taxon>
        <taxon>Bacteroidales</taxon>
        <taxon>Prevotellaceae</taxon>
        <taxon>Hoylesella</taxon>
    </lineage>
</organism>
<dbReference type="RefSeq" id="WP_004369384.1">
    <property type="nucleotide sequence ID" value="NZ_GL833119.1"/>
</dbReference>
<dbReference type="PROSITE" id="PS51257">
    <property type="entry name" value="PROKAR_LIPOPROTEIN"/>
    <property type="match status" value="1"/>
</dbReference>
<keyword evidence="3" id="KW-1185">Reference proteome</keyword>
<evidence type="ECO:0000256" key="1">
    <source>
        <dbReference type="SAM" id="SignalP"/>
    </source>
</evidence>
<evidence type="ECO:0000313" key="3">
    <source>
        <dbReference type="Proteomes" id="UP000005580"/>
    </source>
</evidence>
<dbReference type="eggNOG" id="COG0521">
    <property type="taxonomic scope" value="Bacteria"/>
</dbReference>